<evidence type="ECO:0000313" key="3">
    <source>
        <dbReference type="Proteomes" id="UP001497623"/>
    </source>
</evidence>
<dbReference type="AlphaFoldDB" id="A0AAV2PQ62"/>
<feature type="region of interest" description="Disordered" evidence="1">
    <location>
        <begin position="233"/>
        <end position="289"/>
    </location>
</feature>
<name>A0AAV2PQ62_MEGNR</name>
<protein>
    <submittedName>
        <fullName evidence="2">Uncharacterized protein</fullName>
    </submittedName>
</protein>
<organism evidence="2 3">
    <name type="scientific">Meganyctiphanes norvegica</name>
    <name type="common">Northern krill</name>
    <name type="synonym">Thysanopoda norvegica</name>
    <dbReference type="NCBI Taxonomy" id="48144"/>
    <lineage>
        <taxon>Eukaryota</taxon>
        <taxon>Metazoa</taxon>
        <taxon>Ecdysozoa</taxon>
        <taxon>Arthropoda</taxon>
        <taxon>Crustacea</taxon>
        <taxon>Multicrustacea</taxon>
        <taxon>Malacostraca</taxon>
        <taxon>Eumalacostraca</taxon>
        <taxon>Eucarida</taxon>
        <taxon>Euphausiacea</taxon>
        <taxon>Euphausiidae</taxon>
        <taxon>Meganyctiphanes</taxon>
    </lineage>
</organism>
<dbReference type="Proteomes" id="UP001497623">
    <property type="component" value="Unassembled WGS sequence"/>
</dbReference>
<accession>A0AAV2PQ62</accession>
<evidence type="ECO:0000313" key="2">
    <source>
        <dbReference type="EMBL" id="CAL4063002.1"/>
    </source>
</evidence>
<feature type="non-terminal residue" evidence="2">
    <location>
        <position position="527"/>
    </location>
</feature>
<proteinExistence type="predicted"/>
<reference evidence="2 3" key="1">
    <citation type="submission" date="2024-05" db="EMBL/GenBank/DDBJ databases">
        <authorList>
            <person name="Wallberg A."/>
        </authorList>
    </citation>
    <scope>NUCLEOTIDE SEQUENCE [LARGE SCALE GENOMIC DNA]</scope>
</reference>
<feature type="compositionally biased region" description="Basic residues" evidence="1">
    <location>
        <begin position="275"/>
        <end position="288"/>
    </location>
</feature>
<keyword evidence="3" id="KW-1185">Reference proteome</keyword>
<comment type="caution">
    <text evidence="2">The sequence shown here is derived from an EMBL/GenBank/DDBJ whole genome shotgun (WGS) entry which is preliminary data.</text>
</comment>
<sequence>MDIEAAKVSMLLKHLTNKIDTVYSHRKCQNVEVCVGNPNKNTNVEMDNFNEKITSSKIRMWEMTNISTWVLPSALSGISQCFTCRHLIFSEQNDMAGKDAFRDYIYLLLIDDKVLLIINGNASASKVNMSCDFTGSWLSRLKPRVPGDTIGVWQKSEKFPNGTANLLPKEFDKKFMPKKIPVAFPDTDMEEFFGAKNLLSLYRSYSEICVFTTFVQPSGDYSRTNYRLRPKAKGGFASTSASTNTDFKRGPGASTSAPPDKMVYDHGRASSSRGSHFKRGNRRGKHRTATQILPHKSSLVIHNTSDCRSEVTAGGATCILRPKILQKNGLKSRVQFQFRKKFCQMSPNNKKMRQKFKNVHGHFFSKLKSEENKIEIDHENWCQWCSASTLNMKIEKKYPFHPLEEHRPWCSWITEIEVYLDGDKTVSTDKGSDYNAIQKTYYRKPSEDTSLDISGYNTDRTTQTLLGYQFFVQQIHEVLEMAAEPQWSNTEKYSMNLDGIRNIRSMLYDSWTASEANSTDAEDIAEK</sequence>
<evidence type="ECO:0000256" key="1">
    <source>
        <dbReference type="SAM" id="MobiDB-lite"/>
    </source>
</evidence>
<gene>
    <name evidence="2" type="ORF">MNOR_LOCUS3017</name>
</gene>
<dbReference type="EMBL" id="CAXKWB010000985">
    <property type="protein sequence ID" value="CAL4063002.1"/>
    <property type="molecule type" value="Genomic_DNA"/>
</dbReference>